<dbReference type="GO" id="GO:0004017">
    <property type="term" value="F:AMP kinase activity"/>
    <property type="evidence" value="ECO:0007669"/>
    <property type="project" value="InterPro"/>
</dbReference>
<gene>
    <name evidence="2" type="ORF">UY82_C0001G0024</name>
</gene>
<keyword evidence="2" id="KW-0808">Transferase</keyword>
<keyword evidence="2" id="KW-0418">Kinase</keyword>
<evidence type="ECO:0000313" key="2">
    <source>
        <dbReference type="EMBL" id="KKW37119.1"/>
    </source>
</evidence>
<organism evidence="2 3">
    <name type="scientific">Candidatus Uhrbacteria bacterium GW2011_GWC2_53_7</name>
    <dbReference type="NCBI Taxonomy" id="1618986"/>
    <lineage>
        <taxon>Bacteria</taxon>
        <taxon>Candidatus Uhriibacteriota</taxon>
    </lineage>
</organism>
<dbReference type="Proteomes" id="UP000033865">
    <property type="component" value="Unassembled WGS sequence"/>
</dbReference>
<dbReference type="InterPro" id="IPR027417">
    <property type="entry name" value="P-loop_NTPase"/>
</dbReference>
<dbReference type="Gene3D" id="3.40.50.300">
    <property type="entry name" value="P-loop containing nucleotide triphosphate hydrolases"/>
    <property type="match status" value="1"/>
</dbReference>
<dbReference type="EMBL" id="LCRN01000001">
    <property type="protein sequence ID" value="KKW37119.1"/>
    <property type="molecule type" value="Genomic_DNA"/>
</dbReference>
<evidence type="ECO:0000259" key="1">
    <source>
        <dbReference type="Pfam" id="PF05191"/>
    </source>
</evidence>
<accession>A0A0G2AW62</accession>
<dbReference type="Pfam" id="PF05191">
    <property type="entry name" value="ADK_lid"/>
    <property type="match status" value="1"/>
</dbReference>
<dbReference type="AlphaFoldDB" id="A0A0G2AW62"/>
<dbReference type="InterPro" id="IPR007862">
    <property type="entry name" value="Adenylate_kinase_lid-dom"/>
</dbReference>
<dbReference type="SUPFAM" id="SSF52540">
    <property type="entry name" value="P-loop containing nucleoside triphosphate hydrolases"/>
    <property type="match status" value="1"/>
</dbReference>
<evidence type="ECO:0000313" key="3">
    <source>
        <dbReference type="Proteomes" id="UP000033865"/>
    </source>
</evidence>
<reference evidence="2 3" key="1">
    <citation type="journal article" date="2015" name="Nature">
        <title>rRNA introns, odd ribosomes, and small enigmatic genomes across a large radiation of phyla.</title>
        <authorList>
            <person name="Brown C.T."/>
            <person name="Hug L.A."/>
            <person name="Thomas B.C."/>
            <person name="Sharon I."/>
            <person name="Castelle C.J."/>
            <person name="Singh A."/>
            <person name="Wilkins M.J."/>
            <person name="Williams K.H."/>
            <person name="Banfield J.F."/>
        </authorList>
    </citation>
    <scope>NUCLEOTIDE SEQUENCE [LARGE SCALE GENOMIC DNA]</scope>
</reference>
<protein>
    <submittedName>
        <fullName evidence="2">Adenylate kinase</fullName>
    </submittedName>
</protein>
<sequence>MIDIPREESLKRISGRLTCSTCGAIYAVKDGSKLGDECACGGKLTQRDDETPASVSRRLAIYENETKPIIETYERKGFVRRVDGMGSVGEIHKRIVDALS</sequence>
<feature type="domain" description="Adenylate kinase active site lid" evidence="1">
    <location>
        <begin position="16"/>
        <end position="49"/>
    </location>
</feature>
<name>A0A0G2AW62_9BACT</name>
<comment type="caution">
    <text evidence="2">The sequence shown here is derived from an EMBL/GenBank/DDBJ whole genome shotgun (WGS) entry which is preliminary data.</text>
</comment>
<proteinExistence type="predicted"/>